<dbReference type="GO" id="GO:0005634">
    <property type="term" value="C:nucleus"/>
    <property type="evidence" value="ECO:0007669"/>
    <property type="project" value="TreeGrafter"/>
</dbReference>
<organism evidence="4 5">
    <name type="scientific">Penicillium brasilianum</name>
    <dbReference type="NCBI Taxonomy" id="104259"/>
    <lineage>
        <taxon>Eukaryota</taxon>
        <taxon>Fungi</taxon>
        <taxon>Dikarya</taxon>
        <taxon>Ascomycota</taxon>
        <taxon>Pezizomycotina</taxon>
        <taxon>Eurotiomycetes</taxon>
        <taxon>Eurotiomycetidae</taxon>
        <taxon>Eurotiales</taxon>
        <taxon>Aspergillaceae</taxon>
        <taxon>Penicillium</taxon>
    </lineage>
</organism>
<evidence type="ECO:0000259" key="3">
    <source>
        <dbReference type="SMART" id="SM01373"/>
    </source>
</evidence>
<feature type="compositionally biased region" description="Acidic residues" evidence="1">
    <location>
        <begin position="295"/>
        <end position="306"/>
    </location>
</feature>
<feature type="region of interest" description="Disordered" evidence="1">
    <location>
        <begin position="294"/>
        <end position="368"/>
    </location>
</feature>
<evidence type="ECO:0000313" key="4">
    <source>
        <dbReference type="EMBL" id="CEJ54454.1"/>
    </source>
</evidence>
<dbReference type="InterPro" id="IPR041898">
    <property type="entry name" value="MAGE_WH1"/>
</dbReference>
<sequence>MSQVRKRRATNADPSSSRRQRPRSASASPAADMSDSEAEHGAPSSLDAMVKKMVRLALASEYSRLPIRRTDISAKVLGEQGSRQFKTVFETAQQHLRSKFGMEMVELPAREKVTVLQRRAAQKTEKPSASTKSWILTSTLPAAYRTPAIIPPTRAPSTTTESTYTALYSFIIAVILLNGGSLGEQKLSRYLRRMNAEDYTPIDKTDKLLARLCREGYLVRTREMDGGEEVIEFMVGPRGKVEVGSSGVAGLVREVYGRGRDSGANGEDDSTQIDREMRADFEARLRRSLGIVGVQEEEEGGEDDERREELRVANRHGAGDAARTAAPIQEPRRSSRRATTAHESEEEDESSGASGTDSVKDESEEESD</sequence>
<reference evidence="5" key="1">
    <citation type="journal article" date="2015" name="Genome Announc.">
        <title>Draft genome sequence of the fungus Penicillium brasilianum MG11.</title>
        <authorList>
            <person name="Horn F."/>
            <person name="Linde J."/>
            <person name="Mattern D.J."/>
            <person name="Walther G."/>
            <person name="Guthke R."/>
            <person name="Brakhage A.A."/>
            <person name="Valiante V."/>
        </authorList>
    </citation>
    <scope>NUCLEOTIDE SEQUENCE [LARGE SCALE GENOMIC DNA]</scope>
    <source>
        <strain evidence="5">MG11</strain>
    </source>
</reference>
<gene>
    <name evidence="4" type="ORF">PMG11_00763</name>
</gene>
<keyword evidence="5" id="KW-1185">Reference proteome</keyword>
<protein>
    <recommendedName>
        <fullName evidence="3">MAGE domain-containing protein</fullName>
    </recommendedName>
</protein>
<dbReference type="GO" id="GO:0006281">
    <property type="term" value="P:DNA repair"/>
    <property type="evidence" value="ECO:0007669"/>
    <property type="project" value="TreeGrafter"/>
</dbReference>
<keyword evidence="2" id="KW-1133">Transmembrane helix</keyword>
<feature type="transmembrane region" description="Helical" evidence="2">
    <location>
        <begin position="164"/>
        <end position="183"/>
    </location>
</feature>
<keyword evidence="2" id="KW-0812">Transmembrane</keyword>
<accession>A0A0F7TCP1</accession>
<evidence type="ECO:0000313" key="5">
    <source>
        <dbReference type="Proteomes" id="UP000042958"/>
    </source>
</evidence>
<dbReference type="OrthoDB" id="205198at2759"/>
<name>A0A0F7TCP1_PENBI</name>
<dbReference type="Gene3D" id="1.10.10.1200">
    <property type="entry name" value="MAGE homology domain, winged helix WH1 motif"/>
    <property type="match status" value="1"/>
</dbReference>
<dbReference type="Pfam" id="PF01454">
    <property type="entry name" value="MAGE"/>
    <property type="match status" value="1"/>
</dbReference>
<evidence type="ECO:0000256" key="2">
    <source>
        <dbReference type="SAM" id="Phobius"/>
    </source>
</evidence>
<feature type="region of interest" description="Disordered" evidence="1">
    <location>
        <begin position="1"/>
        <end position="43"/>
    </location>
</feature>
<dbReference type="InterPro" id="IPR041899">
    <property type="entry name" value="MAGE_WH2"/>
</dbReference>
<feature type="domain" description="MAGE" evidence="3">
    <location>
        <begin position="53"/>
        <end position="248"/>
    </location>
</feature>
<dbReference type="InterPro" id="IPR037445">
    <property type="entry name" value="MAGE"/>
</dbReference>
<dbReference type="STRING" id="104259.A0A0F7TCP1"/>
<evidence type="ECO:0000256" key="1">
    <source>
        <dbReference type="SAM" id="MobiDB-lite"/>
    </source>
</evidence>
<proteinExistence type="predicted"/>
<dbReference type="Proteomes" id="UP000042958">
    <property type="component" value="Unassembled WGS sequence"/>
</dbReference>
<dbReference type="Gene3D" id="1.10.10.1210">
    <property type="entry name" value="MAGE homology domain, winged helix WH2 motif"/>
    <property type="match status" value="1"/>
</dbReference>
<dbReference type="EMBL" id="CDHK01000001">
    <property type="protein sequence ID" value="CEJ54454.1"/>
    <property type="molecule type" value="Genomic_DNA"/>
</dbReference>
<dbReference type="InterPro" id="IPR002190">
    <property type="entry name" value="MHD_dom"/>
</dbReference>
<dbReference type="PANTHER" id="PTHR11736:SF14">
    <property type="entry name" value="NSE3 HOMOLOG, SMC5-SMC6 COMPLEX COMPONENT"/>
    <property type="match status" value="1"/>
</dbReference>
<dbReference type="AlphaFoldDB" id="A0A0F7TCP1"/>
<feature type="compositionally biased region" description="Low complexity" evidence="1">
    <location>
        <begin position="12"/>
        <end position="33"/>
    </location>
</feature>
<dbReference type="PANTHER" id="PTHR11736">
    <property type="entry name" value="MELANOMA-ASSOCIATED ANTIGEN MAGE ANTIGEN"/>
    <property type="match status" value="1"/>
</dbReference>
<dbReference type="SMART" id="SM01373">
    <property type="entry name" value="MAGE"/>
    <property type="match status" value="1"/>
</dbReference>
<keyword evidence="2" id="KW-0472">Membrane</keyword>